<gene>
    <name evidence="1" type="ORF">DSY97_02380</name>
</gene>
<dbReference type="EMBL" id="QNZL01000065">
    <property type="protein sequence ID" value="RTZ80845.1"/>
    <property type="molecule type" value="Genomic_DNA"/>
</dbReference>
<dbReference type="Proteomes" id="UP000286801">
    <property type="component" value="Unassembled WGS sequence"/>
</dbReference>
<sequence>MNYKSGNLNELIFSKNKLFSRLFLFYALSFFIAVPGAIARQPTPFELEAIRKETRVVFLNFLQLWQEERYFELYKYGKKHSTDQISIEEFATRMVELDWVPVGLKTGKEPEISYRYLTLLYVNAAIVFRHKSIFDLQFTKQQSFLLLKESGKWRFDLLQMIRSPFYIPPN</sequence>
<protein>
    <recommendedName>
        <fullName evidence="3">DUF4440 domain-containing protein</fullName>
    </recommendedName>
</protein>
<comment type="caution">
    <text evidence="1">The sequence shown here is derived from an EMBL/GenBank/DDBJ whole genome shotgun (WGS) entry which is preliminary data.</text>
</comment>
<accession>A0A432GBF3</accession>
<organism evidence="1 2">
    <name type="scientific">SAR324 cluster bacterium</name>
    <dbReference type="NCBI Taxonomy" id="2024889"/>
    <lineage>
        <taxon>Bacteria</taxon>
        <taxon>Deltaproteobacteria</taxon>
        <taxon>SAR324 cluster</taxon>
    </lineage>
</organism>
<evidence type="ECO:0008006" key="3">
    <source>
        <dbReference type="Google" id="ProtNLM"/>
    </source>
</evidence>
<evidence type="ECO:0000313" key="1">
    <source>
        <dbReference type="EMBL" id="RTZ80845.1"/>
    </source>
</evidence>
<dbReference type="AlphaFoldDB" id="A0A432GBF3"/>
<name>A0A432GBF3_9DELT</name>
<proteinExistence type="predicted"/>
<reference evidence="1 2" key="1">
    <citation type="submission" date="2018-06" db="EMBL/GenBank/DDBJ databases">
        <title>Combined omics and stable isotope probing to characterize newly discovered Mariana Back-Arc vent microbial communities.</title>
        <authorList>
            <person name="Trembath-Reichert E."/>
            <person name="Huber J.A."/>
        </authorList>
    </citation>
    <scope>NUCLEOTIDE SEQUENCE [LARGE SCALE GENOMIC DNA]</scope>
    <source>
        <strain evidence="1">MAG 63_1</strain>
    </source>
</reference>
<evidence type="ECO:0000313" key="2">
    <source>
        <dbReference type="Proteomes" id="UP000286801"/>
    </source>
</evidence>